<dbReference type="AlphaFoldDB" id="A0AA39J900"/>
<dbReference type="EMBL" id="JAUEPS010000111">
    <property type="protein sequence ID" value="KAK0437426.1"/>
    <property type="molecule type" value="Genomic_DNA"/>
</dbReference>
<comment type="caution">
    <text evidence="1">The sequence shown here is derived from an EMBL/GenBank/DDBJ whole genome shotgun (WGS) entry which is preliminary data.</text>
</comment>
<evidence type="ECO:0000313" key="1">
    <source>
        <dbReference type="EMBL" id="KAK0437426.1"/>
    </source>
</evidence>
<dbReference type="RefSeq" id="XP_060322583.1">
    <property type="nucleotide sequence ID" value="XM_060479036.1"/>
</dbReference>
<keyword evidence="2" id="KW-1185">Reference proteome</keyword>
<evidence type="ECO:0008006" key="3">
    <source>
        <dbReference type="Google" id="ProtNLM"/>
    </source>
</evidence>
<evidence type="ECO:0000313" key="2">
    <source>
        <dbReference type="Proteomes" id="UP001175211"/>
    </source>
</evidence>
<protein>
    <recommendedName>
        <fullName evidence="3">Heterokaryon incompatibility domain-containing protein</fullName>
    </recommendedName>
</protein>
<organism evidence="1 2">
    <name type="scientific">Armillaria tabescens</name>
    <name type="common">Ringless honey mushroom</name>
    <name type="synonym">Agaricus tabescens</name>
    <dbReference type="NCBI Taxonomy" id="1929756"/>
    <lineage>
        <taxon>Eukaryota</taxon>
        <taxon>Fungi</taxon>
        <taxon>Dikarya</taxon>
        <taxon>Basidiomycota</taxon>
        <taxon>Agaricomycotina</taxon>
        <taxon>Agaricomycetes</taxon>
        <taxon>Agaricomycetidae</taxon>
        <taxon>Agaricales</taxon>
        <taxon>Marasmiineae</taxon>
        <taxon>Physalacriaceae</taxon>
        <taxon>Desarmillaria</taxon>
    </lineage>
</organism>
<proteinExistence type="predicted"/>
<dbReference type="GeneID" id="85362584"/>
<reference evidence="1" key="1">
    <citation type="submission" date="2023-06" db="EMBL/GenBank/DDBJ databases">
        <authorList>
            <consortium name="Lawrence Berkeley National Laboratory"/>
            <person name="Ahrendt S."/>
            <person name="Sahu N."/>
            <person name="Indic B."/>
            <person name="Wong-Bajracharya J."/>
            <person name="Merenyi Z."/>
            <person name="Ke H.-M."/>
            <person name="Monk M."/>
            <person name="Kocsube S."/>
            <person name="Drula E."/>
            <person name="Lipzen A."/>
            <person name="Balint B."/>
            <person name="Henrissat B."/>
            <person name="Andreopoulos B."/>
            <person name="Martin F.M."/>
            <person name="Harder C.B."/>
            <person name="Rigling D."/>
            <person name="Ford K.L."/>
            <person name="Foster G.D."/>
            <person name="Pangilinan J."/>
            <person name="Papanicolaou A."/>
            <person name="Barry K."/>
            <person name="LaButti K."/>
            <person name="Viragh M."/>
            <person name="Koriabine M."/>
            <person name="Yan M."/>
            <person name="Riley R."/>
            <person name="Champramary S."/>
            <person name="Plett K.L."/>
            <person name="Tsai I.J."/>
            <person name="Slot J."/>
            <person name="Sipos G."/>
            <person name="Plett J."/>
            <person name="Nagy L.G."/>
            <person name="Grigoriev I.V."/>
        </authorList>
    </citation>
    <scope>NUCLEOTIDE SEQUENCE</scope>
    <source>
        <strain evidence="1">CCBAS 213</strain>
    </source>
</reference>
<gene>
    <name evidence="1" type="ORF">EV420DRAFT_1669811</name>
</gene>
<dbReference type="Proteomes" id="UP001175211">
    <property type="component" value="Unassembled WGS sequence"/>
</dbReference>
<accession>A0AA39J900</accession>
<sequence length="241" mass="27812">MSDQEHKDVWTPINGYEWPVPIPKDADLNHIQIEMLNFGAQYVWLDVLCLRQAGGKREDLCREEWKVDVPTIGAIYHEAKVVYYLSGLGHPFCLKLGDLESDQCWFRCAWTLQEVSCDYIIGGVTGNHWMDEDMQTRCDGQLQSLQNMRDQSMWYILSQMQNRMSTKPLDKVAGLAYFLSKKSIPIYNEAQSEEDVWVALTEVMFEMYCVELLFSYPEPGNGQTLATIMESDNGNAIYITY</sequence>
<name>A0AA39J900_ARMTA</name>